<dbReference type="RefSeq" id="WP_076702928.1">
    <property type="nucleotide sequence ID" value="NZ_CP015093.1"/>
</dbReference>
<keyword evidence="1" id="KW-0812">Transmembrane</keyword>
<dbReference type="KEGG" id="paby:Ga0080574_TMP3578"/>
<dbReference type="OrthoDB" id="7874005at2"/>
<keyword evidence="2" id="KW-0966">Cell projection</keyword>
<reference evidence="2 3" key="1">
    <citation type="submission" date="2016-04" db="EMBL/GenBank/DDBJ databases">
        <title>Deep-sea bacteria in the southern Pacific.</title>
        <authorList>
            <person name="Tang K."/>
        </authorList>
    </citation>
    <scope>NUCLEOTIDE SEQUENCE [LARGE SCALE GENOMIC DNA]</scope>
    <source>
        <strain evidence="2 3">JLT2014</strain>
    </source>
</reference>
<keyword evidence="2" id="KW-0969">Cilium</keyword>
<name>A0A1P8UWY8_9RHOB</name>
<keyword evidence="1" id="KW-1133">Transmembrane helix</keyword>
<dbReference type="Proteomes" id="UP000187059">
    <property type="component" value="Chromosome"/>
</dbReference>
<sequence>MTQKPILYGAVGILVGFVGGIAIGSATSQSRVGEAVSQALAPAQEASESAAASQQEALTGLGERIAALEAAISEEEDGSDLTARLDALETGMQERLDALSEQAEAQSQAVRGALADLSGGMEEAAQIAAAAVATRSGGVGNDGGGPAAEGMMVTDPLGVGETALFDEGRVRAFVSRLDPQGGSVRLAVNGALVALGAGGSAPVAGGDCSVAVMALRDGRVTLGSDCGTGESVEAAPAEAGKVPEEGYRPGHMVRLADGALRVYVSGLAADGSAARLAVNGIETEMVATGSALEVEVDGKACSVTVTGVGGGLVGLEGACG</sequence>
<proteinExistence type="predicted"/>
<gene>
    <name evidence="2" type="ORF">Ga0080574_TMP3578</name>
</gene>
<dbReference type="AlphaFoldDB" id="A0A1P8UWY8"/>
<evidence type="ECO:0000313" key="2">
    <source>
        <dbReference type="EMBL" id="APZ53912.1"/>
    </source>
</evidence>
<dbReference type="EMBL" id="CP015093">
    <property type="protein sequence ID" value="APZ53912.1"/>
    <property type="molecule type" value="Genomic_DNA"/>
</dbReference>
<keyword evidence="3" id="KW-1185">Reference proteome</keyword>
<accession>A0A1P8UWY8</accession>
<protein>
    <submittedName>
        <fullName evidence="2">Flagellar hook-length control protein FliK</fullName>
    </submittedName>
</protein>
<evidence type="ECO:0000256" key="1">
    <source>
        <dbReference type="SAM" id="Phobius"/>
    </source>
</evidence>
<keyword evidence="2" id="KW-0282">Flagellum</keyword>
<dbReference type="STRING" id="1250539.Ga0080574_TMP3578"/>
<organism evidence="2 3">
    <name type="scientific">Salipiger abyssi</name>
    <dbReference type="NCBI Taxonomy" id="1250539"/>
    <lineage>
        <taxon>Bacteria</taxon>
        <taxon>Pseudomonadati</taxon>
        <taxon>Pseudomonadota</taxon>
        <taxon>Alphaproteobacteria</taxon>
        <taxon>Rhodobacterales</taxon>
        <taxon>Roseobacteraceae</taxon>
        <taxon>Salipiger</taxon>
    </lineage>
</organism>
<feature type="transmembrane region" description="Helical" evidence="1">
    <location>
        <begin position="6"/>
        <end position="24"/>
    </location>
</feature>
<keyword evidence="1" id="KW-0472">Membrane</keyword>
<evidence type="ECO:0000313" key="3">
    <source>
        <dbReference type="Proteomes" id="UP000187059"/>
    </source>
</evidence>